<dbReference type="InterPro" id="IPR002156">
    <property type="entry name" value="RNaseH_domain"/>
</dbReference>
<evidence type="ECO:0000313" key="2">
    <source>
        <dbReference type="EnsemblPlants" id="AUR62042549-RA:cds"/>
    </source>
</evidence>
<organism evidence="2 3">
    <name type="scientific">Chenopodium quinoa</name>
    <name type="common">Quinoa</name>
    <dbReference type="NCBI Taxonomy" id="63459"/>
    <lineage>
        <taxon>Eukaryota</taxon>
        <taxon>Viridiplantae</taxon>
        <taxon>Streptophyta</taxon>
        <taxon>Embryophyta</taxon>
        <taxon>Tracheophyta</taxon>
        <taxon>Spermatophyta</taxon>
        <taxon>Magnoliopsida</taxon>
        <taxon>eudicotyledons</taxon>
        <taxon>Gunneridae</taxon>
        <taxon>Pentapetalae</taxon>
        <taxon>Caryophyllales</taxon>
        <taxon>Chenopodiaceae</taxon>
        <taxon>Chenopodioideae</taxon>
        <taxon>Atripliceae</taxon>
        <taxon>Chenopodium</taxon>
    </lineage>
</organism>
<feature type="domain" description="RNase H type-1" evidence="1">
    <location>
        <begin position="178"/>
        <end position="244"/>
    </location>
</feature>
<name>A0A803N9D2_CHEQI</name>
<accession>A0A803N9D2</accession>
<reference evidence="2" key="2">
    <citation type="submission" date="2021-03" db="UniProtKB">
        <authorList>
            <consortium name="EnsemblPlants"/>
        </authorList>
    </citation>
    <scope>IDENTIFICATION</scope>
</reference>
<dbReference type="EnsemblPlants" id="AUR62042549-RA">
    <property type="protein sequence ID" value="AUR62042549-RA:cds"/>
    <property type="gene ID" value="AUR62042549"/>
</dbReference>
<dbReference type="GO" id="GO:0004523">
    <property type="term" value="F:RNA-DNA hybrid ribonuclease activity"/>
    <property type="evidence" value="ECO:0007669"/>
    <property type="project" value="InterPro"/>
</dbReference>
<dbReference type="InterPro" id="IPR052929">
    <property type="entry name" value="RNase_H-like_EbsB-rel"/>
</dbReference>
<proteinExistence type="predicted"/>
<dbReference type="Pfam" id="PF13456">
    <property type="entry name" value="RVT_3"/>
    <property type="match status" value="1"/>
</dbReference>
<dbReference type="Gramene" id="AUR62042549-RA">
    <property type="protein sequence ID" value="AUR62042549-RA:cds"/>
    <property type="gene ID" value="AUR62042549"/>
</dbReference>
<keyword evidence="3" id="KW-1185">Reference proteome</keyword>
<dbReference type="AlphaFoldDB" id="A0A803N9D2"/>
<dbReference type="PANTHER" id="PTHR47074:SF21">
    <property type="entry name" value="RNASE H TYPE-1 DOMAIN-CONTAINING PROTEIN"/>
    <property type="match status" value="1"/>
</dbReference>
<dbReference type="PANTHER" id="PTHR47074">
    <property type="entry name" value="BNAC02G40300D PROTEIN"/>
    <property type="match status" value="1"/>
</dbReference>
<dbReference type="Proteomes" id="UP000596660">
    <property type="component" value="Unplaced"/>
</dbReference>
<evidence type="ECO:0000259" key="1">
    <source>
        <dbReference type="Pfam" id="PF13456"/>
    </source>
</evidence>
<reference evidence="2" key="1">
    <citation type="journal article" date="2017" name="Nature">
        <title>The genome of Chenopodium quinoa.</title>
        <authorList>
            <person name="Jarvis D.E."/>
            <person name="Ho Y.S."/>
            <person name="Lightfoot D.J."/>
            <person name="Schmoeckel S.M."/>
            <person name="Li B."/>
            <person name="Borm T.J.A."/>
            <person name="Ohyanagi H."/>
            <person name="Mineta K."/>
            <person name="Michell C.T."/>
            <person name="Saber N."/>
            <person name="Kharbatia N.M."/>
            <person name="Rupper R.R."/>
            <person name="Sharp A.R."/>
            <person name="Dally N."/>
            <person name="Boughton B.A."/>
            <person name="Woo Y.H."/>
            <person name="Gao G."/>
            <person name="Schijlen E.G.W.M."/>
            <person name="Guo X."/>
            <person name="Momin A.A."/>
            <person name="Negrao S."/>
            <person name="Al-Babili S."/>
            <person name="Gehring C."/>
            <person name="Roessner U."/>
            <person name="Jung C."/>
            <person name="Murphy K."/>
            <person name="Arold S.T."/>
            <person name="Gojobori T."/>
            <person name="van der Linden C.G."/>
            <person name="van Loo E.N."/>
            <person name="Jellen E.N."/>
            <person name="Maughan P.J."/>
            <person name="Tester M."/>
        </authorList>
    </citation>
    <scope>NUCLEOTIDE SEQUENCE [LARGE SCALE GENOMIC DNA]</scope>
    <source>
        <strain evidence="2">cv. PI 614886</strain>
    </source>
</reference>
<protein>
    <recommendedName>
        <fullName evidence="1">RNase H type-1 domain-containing protein</fullName>
    </recommendedName>
</protein>
<evidence type="ECO:0000313" key="3">
    <source>
        <dbReference type="Proteomes" id="UP000596660"/>
    </source>
</evidence>
<sequence>MVCQSTTGRTRGAPNLPGFIVASSRGSDDCLVYVRQLWNTRRWNVGALKGLLSDLEVAAIRNLHIPLFGCKDCWMCYYTKDGGFLVKSDYNLITMEQRNDNDATSNSGCSNIWNFDRKRLDVNVTIYKAMGIVGEFKHAKDIINTFPHTQLIEFSWKPPQFGVIKDNSDAGIFYSAAVGLGGVMCDSVGNVVVSTCLKMEGSFALDVAKAIATRHAMKVTIESGLFRKVCLETDSLKLHNHLVKGLITLNAFAFHRQLGFLFLCLPEQLNLTALLPPSKGKGRWFKGRGRVVQGLGVRWGVVDAGEWFQWYYTAVHAVEGGQSGEQGCKVAG</sequence>
<dbReference type="GO" id="GO:0003676">
    <property type="term" value="F:nucleic acid binding"/>
    <property type="evidence" value="ECO:0007669"/>
    <property type="project" value="InterPro"/>
</dbReference>